<keyword evidence="2" id="KW-1185">Reference proteome</keyword>
<gene>
    <name evidence="1" type="ORF">ACFPTN_07370</name>
</gene>
<dbReference type="RefSeq" id="WP_096451682.1">
    <property type="nucleotide sequence ID" value="NZ_JBHSOG010000024.1"/>
</dbReference>
<dbReference type="InterPro" id="IPR007487">
    <property type="entry name" value="ABC_transpt-TYRBP-like"/>
</dbReference>
<protein>
    <submittedName>
        <fullName evidence="1">ABC transporter substrate-binding protein</fullName>
    </submittedName>
</protein>
<dbReference type="PANTHER" id="PTHR35271">
    <property type="entry name" value="ABC TRANSPORTER, SUBSTRATE-BINDING LIPOPROTEIN-RELATED"/>
    <property type="match status" value="1"/>
</dbReference>
<reference evidence="2" key="1">
    <citation type="journal article" date="2019" name="Int. J. Syst. Evol. Microbiol.">
        <title>The Global Catalogue of Microorganisms (GCM) 10K type strain sequencing project: providing services to taxonomists for standard genome sequencing and annotation.</title>
        <authorList>
            <consortium name="The Broad Institute Genomics Platform"/>
            <consortium name="The Broad Institute Genome Sequencing Center for Infectious Disease"/>
            <person name="Wu L."/>
            <person name="Ma J."/>
        </authorList>
    </citation>
    <scope>NUCLEOTIDE SEQUENCE [LARGE SCALE GENOMIC DNA]</scope>
    <source>
        <strain evidence="2">SHR3</strain>
    </source>
</reference>
<comment type="caution">
    <text evidence="1">The sequence shown here is derived from an EMBL/GenBank/DDBJ whole genome shotgun (WGS) entry which is preliminary data.</text>
</comment>
<dbReference type="Proteomes" id="UP001595974">
    <property type="component" value="Unassembled WGS sequence"/>
</dbReference>
<dbReference type="Pfam" id="PF04392">
    <property type="entry name" value="ABC_sub_bind"/>
    <property type="match status" value="1"/>
</dbReference>
<dbReference type="EMBL" id="JBHSOG010000024">
    <property type="protein sequence ID" value="MFC5769191.1"/>
    <property type="molecule type" value="Genomic_DNA"/>
</dbReference>
<accession>A0ABW1APV1</accession>
<proteinExistence type="predicted"/>
<name>A0ABW1APV1_9RHOO</name>
<dbReference type="PANTHER" id="PTHR35271:SF1">
    <property type="entry name" value="ABC TRANSPORTER, SUBSTRATE-BINDING LIPOPROTEIN"/>
    <property type="match status" value="1"/>
</dbReference>
<evidence type="ECO:0000313" key="2">
    <source>
        <dbReference type="Proteomes" id="UP001595974"/>
    </source>
</evidence>
<evidence type="ECO:0000313" key="1">
    <source>
        <dbReference type="EMBL" id="MFC5769191.1"/>
    </source>
</evidence>
<sequence length="324" mass="33667">MSRCRRPSSIACCLAASRWLVGAFLGRFAAPCLLVLGLSAPAHALQVAVALSQPGGAQQAFAEALQRTLAGSGYKLLPAGNLADGLDEGALGRADLVIAAGSQAASTVLERFRRPTLAVMLSRGQWETLRARHPQAALSAIFLDQPAERQMRLVGAVLPRGGRLGVLYSTPSGEPDPELARAAAAAGLRLVPEAVAGAGEVIAGLERLLPNVDALLVLPDPVLSASSPARSILLTSYRFRRPIFAFSRAYVEAGALAAVFSAPDDVAADVADWVRKAGTTAGRLPPARPASPFQVAVNRQVARSLNIGVPADEQLRSLLQGGAP</sequence>
<dbReference type="Gene3D" id="3.40.50.2300">
    <property type="match status" value="1"/>
</dbReference>
<organism evidence="1 2">
    <name type="scientific">Thauera sinica</name>
    <dbReference type="NCBI Taxonomy" id="2665146"/>
    <lineage>
        <taxon>Bacteria</taxon>
        <taxon>Pseudomonadati</taxon>
        <taxon>Pseudomonadota</taxon>
        <taxon>Betaproteobacteria</taxon>
        <taxon>Rhodocyclales</taxon>
        <taxon>Zoogloeaceae</taxon>
        <taxon>Thauera</taxon>
    </lineage>
</organism>